<evidence type="ECO:0000256" key="3">
    <source>
        <dbReference type="ARBA" id="ARBA00022833"/>
    </source>
</evidence>
<dbReference type="EMBL" id="JAUUTY010000006">
    <property type="protein sequence ID" value="KAK1620649.1"/>
    <property type="molecule type" value="Genomic_DNA"/>
</dbReference>
<accession>A0AAD8RI78</accession>
<sequence>MSSKRKNTADGETPASTGRTGRRPKAAPALAPNPLAVEAPPQPASSEMVPHHQEEDGGRLLVLAPAAAEAEAVTLREPHLLQRVLPCCMCSAPLKPPVYQCARLEHCACSSCGHGECAPCAGSGHVAVDYAHSPFMDGLFYREPCPYSKYGCDSTVVYGDVEAHAAHTAACGYAPCECRQCSFVGSSAELVHHITDKAGWHRHTLTKITYGTDIQLVFDLHHPYLLHLLVAEEDDGVFFLGLNCFASAGDDIRTIFDYIHGFNILLLRKNAGVGPEYSSSVTVVGPPAAGLDKVIQNKVTRSFSDPAAAINVIPAYACVKACREMRQGEQIHLRICIRKL</sequence>
<evidence type="ECO:0000256" key="5">
    <source>
        <dbReference type="PROSITE-ProRule" id="PRU00455"/>
    </source>
</evidence>
<dbReference type="PANTHER" id="PTHR46632:SF10">
    <property type="entry name" value="E3 UBIQUITIN-PROTEIN LIGASE"/>
    <property type="match status" value="1"/>
</dbReference>
<feature type="domain" description="SIAH-type" evidence="7">
    <location>
        <begin position="140"/>
        <end position="199"/>
    </location>
</feature>
<keyword evidence="3" id="KW-0862">Zinc</keyword>
<keyword evidence="9" id="KW-1185">Reference proteome</keyword>
<comment type="function">
    <text evidence="4">E3 ubiquitin-protein ligase that mediates ubiquitination and subsequent proteasomal degradation of target proteins. E3 ubiquitin ligases accept ubiquitin from an E2 ubiquitin-conjugating enzyme in the form of a thioester and then directly transfers the ubiquitin to targeted substrates. It probably triggers the ubiquitin-mediated degradation of different substrates.</text>
</comment>
<keyword evidence="2 5" id="KW-0863">Zinc-finger</keyword>
<evidence type="ECO:0000256" key="4">
    <source>
        <dbReference type="ARBA" id="ARBA00024004"/>
    </source>
</evidence>
<evidence type="ECO:0000256" key="1">
    <source>
        <dbReference type="ARBA" id="ARBA00022723"/>
    </source>
</evidence>
<reference evidence="8" key="1">
    <citation type="submission" date="2023-07" db="EMBL/GenBank/DDBJ databases">
        <title>A chromosome-level genome assembly of Lolium multiflorum.</title>
        <authorList>
            <person name="Chen Y."/>
            <person name="Copetti D."/>
            <person name="Kolliker R."/>
            <person name="Studer B."/>
        </authorList>
    </citation>
    <scope>NUCLEOTIDE SEQUENCE</scope>
    <source>
        <strain evidence="8">02402/16</strain>
        <tissue evidence="8">Leaf</tissue>
    </source>
</reference>
<gene>
    <name evidence="8" type="ORF">QYE76_026166</name>
</gene>
<proteinExistence type="predicted"/>
<feature type="compositionally biased region" description="Low complexity" evidence="6">
    <location>
        <begin position="26"/>
        <end position="39"/>
    </location>
</feature>
<dbReference type="AlphaFoldDB" id="A0AAD8RI78"/>
<dbReference type="GO" id="GO:0008270">
    <property type="term" value="F:zinc ion binding"/>
    <property type="evidence" value="ECO:0007669"/>
    <property type="project" value="UniProtKB-KW"/>
</dbReference>
<dbReference type="InterPro" id="IPR013010">
    <property type="entry name" value="Znf_SIAH"/>
</dbReference>
<organism evidence="8 9">
    <name type="scientific">Lolium multiflorum</name>
    <name type="common">Italian ryegrass</name>
    <name type="synonym">Lolium perenne subsp. multiflorum</name>
    <dbReference type="NCBI Taxonomy" id="4521"/>
    <lineage>
        <taxon>Eukaryota</taxon>
        <taxon>Viridiplantae</taxon>
        <taxon>Streptophyta</taxon>
        <taxon>Embryophyta</taxon>
        <taxon>Tracheophyta</taxon>
        <taxon>Spermatophyta</taxon>
        <taxon>Magnoliopsida</taxon>
        <taxon>Liliopsida</taxon>
        <taxon>Poales</taxon>
        <taxon>Poaceae</taxon>
        <taxon>BOP clade</taxon>
        <taxon>Pooideae</taxon>
        <taxon>Poodae</taxon>
        <taxon>Poeae</taxon>
        <taxon>Poeae Chloroplast Group 2 (Poeae type)</taxon>
        <taxon>Loliodinae</taxon>
        <taxon>Loliinae</taxon>
        <taxon>Lolium</taxon>
    </lineage>
</organism>
<evidence type="ECO:0000259" key="7">
    <source>
        <dbReference type="PROSITE" id="PS51081"/>
    </source>
</evidence>
<evidence type="ECO:0000256" key="6">
    <source>
        <dbReference type="SAM" id="MobiDB-lite"/>
    </source>
</evidence>
<name>A0AAD8RI78_LOLMU</name>
<dbReference type="Gene3D" id="3.30.40.10">
    <property type="entry name" value="Zinc/RING finger domain, C3HC4 (zinc finger)"/>
    <property type="match status" value="1"/>
</dbReference>
<evidence type="ECO:0000313" key="9">
    <source>
        <dbReference type="Proteomes" id="UP001231189"/>
    </source>
</evidence>
<protein>
    <recommendedName>
        <fullName evidence="7">SIAH-type domain-containing protein</fullName>
    </recommendedName>
</protein>
<keyword evidence="1" id="KW-0479">Metal-binding</keyword>
<dbReference type="PANTHER" id="PTHR46632">
    <property type="entry name" value="E3 UBIQUITIN-PROTEIN LIGASE SINA-LIKE 4"/>
    <property type="match status" value="1"/>
</dbReference>
<evidence type="ECO:0000256" key="2">
    <source>
        <dbReference type="ARBA" id="ARBA00022771"/>
    </source>
</evidence>
<feature type="region of interest" description="Disordered" evidence="6">
    <location>
        <begin position="1"/>
        <end position="55"/>
    </location>
</feature>
<comment type="caution">
    <text evidence="8">The sequence shown here is derived from an EMBL/GenBank/DDBJ whole genome shotgun (WGS) entry which is preliminary data.</text>
</comment>
<dbReference type="SUPFAM" id="SSF49599">
    <property type="entry name" value="TRAF domain-like"/>
    <property type="match status" value="1"/>
</dbReference>
<dbReference type="InterPro" id="IPR044286">
    <property type="entry name" value="SINL_plant"/>
</dbReference>
<dbReference type="InterPro" id="IPR013083">
    <property type="entry name" value="Znf_RING/FYVE/PHD"/>
</dbReference>
<evidence type="ECO:0000313" key="8">
    <source>
        <dbReference type="EMBL" id="KAK1620649.1"/>
    </source>
</evidence>
<dbReference type="Proteomes" id="UP001231189">
    <property type="component" value="Unassembled WGS sequence"/>
</dbReference>
<dbReference type="PROSITE" id="PS51081">
    <property type="entry name" value="ZF_SIAH"/>
    <property type="match status" value="1"/>
</dbReference>